<evidence type="ECO:0008006" key="4">
    <source>
        <dbReference type="Google" id="ProtNLM"/>
    </source>
</evidence>
<dbReference type="Proteomes" id="UP000075880">
    <property type="component" value="Unassembled WGS sequence"/>
</dbReference>
<proteinExistence type="predicted"/>
<dbReference type="Pfam" id="PF00106">
    <property type="entry name" value="adh_short"/>
    <property type="match status" value="1"/>
</dbReference>
<accession>A0A182JCK3</accession>
<dbReference type="PANTHER" id="PTHR43157:SF31">
    <property type="entry name" value="PHOSPHATIDYLINOSITOL-GLYCAN BIOSYNTHESIS CLASS F PROTEIN"/>
    <property type="match status" value="1"/>
</dbReference>
<dbReference type="AlphaFoldDB" id="A0A182JCK3"/>
<dbReference type="EnsemblMetazoa" id="AATE015548-RA">
    <property type="protein sequence ID" value="AATE015548-PA.1"/>
    <property type="gene ID" value="AATE015548"/>
</dbReference>
<name>A0A182JCK3_ANOAO</name>
<reference evidence="2" key="2">
    <citation type="submission" date="2022-08" db="UniProtKB">
        <authorList>
            <consortium name="EnsemblMetazoa"/>
        </authorList>
    </citation>
    <scope>IDENTIFICATION</scope>
    <source>
        <strain evidence="2">EBRO</strain>
    </source>
</reference>
<dbReference type="EnsemblMetazoa" id="ENSAATROPT012013">
    <property type="protein sequence ID" value="ENSAATROPP010887"/>
    <property type="gene ID" value="ENSAATROPG009776"/>
</dbReference>
<evidence type="ECO:0000256" key="1">
    <source>
        <dbReference type="ARBA" id="ARBA00023002"/>
    </source>
</evidence>
<reference evidence="3" key="1">
    <citation type="submission" date="2021-09" db="EMBL/GenBank/DDBJ databases">
        <authorList>
            <consortium name="Infravec"/>
            <person name="Campbell I L."/>
            <person name="Maslen G."/>
            <person name="Yates A."/>
        </authorList>
    </citation>
    <scope>NUCLEOTIDE SEQUENCE [LARGE SCALE GENOMIC DNA]</scope>
    <source>
        <strain evidence="3">Infravec2 EBRE</strain>
    </source>
</reference>
<keyword evidence="1" id="KW-0560">Oxidoreductase</keyword>
<organism evidence="2">
    <name type="scientific">Anopheles atroparvus</name>
    <name type="common">European mosquito</name>
    <dbReference type="NCBI Taxonomy" id="41427"/>
    <lineage>
        <taxon>Eukaryota</taxon>
        <taxon>Metazoa</taxon>
        <taxon>Ecdysozoa</taxon>
        <taxon>Arthropoda</taxon>
        <taxon>Hexapoda</taxon>
        <taxon>Insecta</taxon>
        <taxon>Pterygota</taxon>
        <taxon>Neoptera</taxon>
        <taxon>Endopterygota</taxon>
        <taxon>Diptera</taxon>
        <taxon>Nematocera</taxon>
        <taxon>Culicoidea</taxon>
        <taxon>Culicidae</taxon>
        <taxon>Anophelinae</taxon>
        <taxon>Anopheles</taxon>
    </lineage>
</organism>
<dbReference type="Gene3D" id="3.40.50.720">
    <property type="entry name" value="NAD(P)-binding Rossmann-like Domain"/>
    <property type="match status" value="1"/>
</dbReference>
<dbReference type="OrthoDB" id="191139at2759"/>
<keyword evidence="3" id="KW-1185">Reference proteome</keyword>
<dbReference type="PRINTS" id="PR00081">
    <property type="entry name" value="GDHRDH"/>
</dbReference>
<dbReference type="PANTHER" id="PTHR43157">
    <property type="entry name" value="PHOSPHATIDYLINOSITOL-GLYCAN BIOSYNTHESIS CLASS F PROTEIN-RELATED"/>
    <property type="match status" value="1"/>
</dbReference>
<dbReference type="STRING" id="41427.A0A182JCK3"/>
<protein>
    <recommendedName>
        <fullName evidence="4">Dehydrogenase with different specificities related to short-chain alcohol dehydrogenase</fullName>
    </recommendedName>
</protein>
<evidence type="ECO:0000313" key="2">
    <source>
        <dbReference type="EnsemblMetazoa" id="AATE015548-PA.1"/>
    </source>
</evidence>
<evidence type="ECO:0000313" key="3">
    <source>
        <dbReference type="Proteomes" id="UP000075880"/>
    </source>
</evidence>
<dbReference type="InterPro" id="IPR002347">
    <property type="entry name" value="SDR_fam"/>
</dbReference>
<dbReference type="VEuPathDB" id="VectorBase:AATE015548"/>
<dbReference type="GO" id="GO:0016491">
    <property type="term" value="F:oxidoreductase activity"/>
    <property type="evidence" value="ECO:0007669"/>
    <property type="project" value="UniProtKB-KW"/>
</dbReference>
<dbReference type="InterPro" id="IPR036291">
    <property type="entry name" value="NAD(P)-bd_dom_sf"/>
</dbReference>
<dbReference type="SUPFAM" id="SSF51735">
    <property type="entry name" value="NAD(P)-binding Rossmann-fold domains"/>
    <property type="match status" value="1"/>
</dbReference>
<sequence>MGLLLAVGIPVGILLVIFFLMKSSKEMPKNWSQFVCEVRMQICGFQAILDDFIMRSRNKVELYKQPGKIALITGGNRGIGLRIVKKLVECEIEVIMGVRNPIDSRKAVEQYLEHAKIPLASCKLHYEQLDIGNMKSVRDFAGRIASKFEKIHLLINNAGVMSVPFKLTDDGFESHMAINYYGHFLLTHLLLPQLKAAGTTECKSRVVNVSSCVHKIGEMDYDDINKVKHYYPADAYNQSKLAQVLFAKHINLVFEEEGFPVLANSLHPGVVNTDLFEHSSTNYIPWIRTLLFKSPEEGSRTVVYAAIAPKLEARGGCYLSNCREAGSHRHWKNSVQCEKLFRFTCDKLGIVDFFYQKK</sequence>